<dbReference type="GeneID" id="55604720"/>
<reference evidence="3 4" key="1">
    <citation type="submission" date="2017-07" db="EMBL/GenBank/DDBJ databases">
        <title>In vitro design and evaluation of phage cocktails against multidrug-resistant Aeromonas salmonicida.</title>
        <authorList>
            <person name="Chen L."/>
            <person name="Yuan S."/>
            <person name="Ma Y."/>
        </authorList>
    </citation>
    <scope>NUCLEOTIDE SEQUENCE [LARGE SCALE GENOMIC DNA]</scope>
</reference>
<dbReference type="InterPro" id="IPR014833">
    <property type="entry name" value="TnsA_N"/>
</dbReference>
<dbReference type="RefSeq" id="YP_009834653.1">
    <property type="nucleotide sequence ID" value="NC_048673.1"/>
</dbReference>
<feature type="active site" evidence="1">
    <location>
        <position position="33"/>
    </location>
</feature>
<feature type="domain" description="TnsA endonuclease N-terminal" evidence="2">
    <location>
        <begin position="43"/>
        <end position="143"/>
    </location>
</feature>
<evidence type="ECO:0000259" key="2">
    <source>
        <dbReference type="Pfam" id="PF08722"/>
    </source>
</evidence>
<keyword evidence="1" id="KW-0269">Exonuclease</keyword>
<dbReference type="EMBL" id="MF448340">
    <property type="protein sequence ID" value="ASU00199.1"/>
    <property type="molecule type" value="Genomic_DNA"/>
</dbReference>
<keyword evidence="1" id="KW-0540">Nuclease</keyword>
<keyword evidence="1" id="KW-0255">Endonuclease</keyword>
<dbReference type="InterPro" id="IPR046390">
    <property type="entry name" value="NUCL_HEAD_T4"/>
</dbReference>
<sequence>MAGNNTYKGQYFVKNREKYKGDPKKVTYRSSWEKYIMEMLDNNPDVRYWNSECMVIPYFSNADGKKRRYFMDMWIQWSDGSISLWEVKPKKECFPPVPPKRNTLKAKNAYIQAVYTWQVNNDKWKTTAELCKKKGWRFNIINEDSLRAMGFKGLTK</sequence>
<comment type="function">
    <text evidence="1">During phage morphogenesis, plays an essential role in the head-tail joining step. The associated nuclease activity is essential for morphogenesis, possibly by cleaving packaged DNA to enable the joining of heads to tails. Displays both exo- and endonuclease activity.</text>
</comment>
<dbReference type="HAMAP" id="MF_04160">
    <property type="entry name" value="NUCL_HEAD_T4"/>
    <property type="match status" value="1"/>
</dbReference>
<protein>
    <recommendedName>
        <fullName evidence="1">Head completion nuclease</fullName>
        <ecNumber evidence="1">3.1.-.-</ecNumber>
    </recommendedName>
</protein>
<proteinExistence type="inferred from homology"/>
<comment type="similarity">
    <text evidence="1">Belongs to the Caudovirales head completion nuclease family.</text>
</comment>
<dbReference type="EC" id="3.1.-.-" evidence="1"/>
<evidence type="ECO:0000313" key="4">
    <source>
        <dbReference type="Proteomes" id="UP000226092"/>
    </source>
</evidence>
<organism evidence="3 4">
    <name type="scientific">Aeromonas phage AS-zj</name>
    <dbReference type="NCBI Taxonomy" id="2024208"/>
    <lineage>
        <taxon>Viruses</taxon>
        <taxon>Duplodnaviria</taxon>
        <taxon>Heunggongvirae</taxon>
        <taxon>Uroviricota</taxon>
        <taxon>Caudoviricetes</taxon>
        <taxon>Pantevenvirales</taxon>
        <taxon>Straboviridae</taxon>
        <taxon>Emmerichvirinae</taxon>
        <taxon>Ceceduovirus</taxon>
        <taxon>Ceceduovirus aszj</taxon>
    </lineage>
</organism>
<dbReference type="KEGG" id="vg:55604720"/>
<evidence type="ECO:0000313" key="3">
    <source>
        <dbReference type="EMBL" id="ASU00199.1"/>
    </source>
</evidence>
<keyword evidence="4" id="KW-1185">Reference proteome</keyword>
<keyword evidence="1" id="KW-0378">Hydrolase</keyword>
<dbReference type="Proteomes" id="UP000226092">
    <property type="component" value="Segment"/>
</dbReference>
<name>A0A223LFD1_9CAUD</name>
<dbReference type="GO" id="GO:0004519">
    <property type="term" value="F:endonuclease activity"/>
    <property type="evidence" value="ECO:0007669"/>
    <property type="project" value="UniProtKB-UniRule"/>
</dbReference>
<feature type="active site" evidence="1">
    <location>
        <position position="72"/>
    </location>
</feature>
<feature type="active site" evidence="1">
    <location>
        <position position="88"/>
    </location>
</feature>
<accession>A0A223LFD1</accession>
<dbReference type="GO" id="GO:0004527">
    <property type="term" value="F:exonuclease activity"/>
    <property type="evidence" value="ECO:0007669"/>
    <property type="project" value="UniProtKB-UniRule"/>
</dbReference>
<dbReference type="Pfam" id="PF08722">
    <property type="entry name" value="Tn7_TnsA-like_N"/>
    <property type="match status" value="1"/>
</dbReference>
<evidence type="ECO:0000256" key="1">
    <source>
        <dbReference type="HAMAP-Rule" id="MF_04160"/>
    </source>
</evidence>